<evidence type="ECO:0000256" key="1">
    <source>
        <dbReference type="ARBA" id="ARBA00004651"/>
    </source>
</evidence>
<keyword evidence="11" id="KW-1185">Reference proteome</keyword>
<evidence type="ECO:0000256" key="8">
    <source>
        <dbReference type="SAM" id="Phobius"/>
    </source>
</evidence>
<comment type="similarity">
    <text evidence="7">Belongs to the ThrE exporter (TC 2.A.79) family.</text>
</comment>
<dbReference type="InterPro" id="IPR050539">
    <property type="entry name" value="ThrE_Dicarb/AminoAcid_Exp"/>
</dbReference>
<dbReference type="GO" id="GO:0015744">
    <property type="term" value="P:succinate transport"/>
    <property type="evidence" value="ECO:0007669"/>
    <property type="project" value="TreeGrafter"/>
</dbReference>
<evidence type="ECO:0000256" key="7">
    <source>
        <dbReference type="ARBA" id="ARBA00034125"/>
    </source>
</evidence>
<dbReference type="GO" id="GO:0005886">
    <property type="term" value="C:plasma membrane"/>
    <property type="evidence" value="ECO:0007669"/>
    <property type="project" value="UniProtKB-SubCell"/>
</dbReference>
<keyword evidence="5 8" id="KW-1133">Transmembrane helix</keyword>
<protein>
    <recommendedName>
        <fullName evidence="9">Threonine/Serine exporter ThrE domain-containing protein</fullName>
    </recommendedName>
</protein>
<evidence type="ECO:0000256" key="4">
    <source>
        <dbReference type="ARBA" id="ARBA00022692"/>
    </source>
</evidence>
<feature type="domain" description="Threonine/Serine exporter ThrE" evidence="9">
    <location>
        <begin position="9"/>
        <end position="134"/>
    </location>
</feature>
<gene>
    <name evidence="10" type="ORF">CF394_10485</name>
</gene>
<organism evidence="10 11">
    <name type="scientific">Tetzosporium hominis</name>
    <dbReference type="NCBI Taxonomy" id="2020506"/>
    <lineage>
        <taxon>Bacteria</taxon>
        <taxon>Bacillati</taxon>
        <taxon>Bacillota</taxon>
        <taxon>Bacilli</taxon>
        <taxon>Bacillales</taxon>
        <taxon>Caryophanaceae</taxon>
        <taxon>Tetzosporium</taxon>
    </lineage>
</organism>
<dbReference type="OrthoDB" id="9810047at2"/>
<dbReference type="EMBL" id="NOKQ01000220">
    <property type="protein sequence ID" value="OZS77627.1"/>
    <property type="molecule type" value="Genomic_DNA"/>
</dbReference>
<dbReference type="Pfam" id="PF12821">
    <property type="entry name" value="ThrE_2"/>
    <property type="match status" value="1"/>
</dbReference>
<evidence type="ECO:0000259" key="9">
    <source>
        <dbReference type="Pfam" id="PF12821"/>
    </source>
</evidence>
<proteinExistence type="inferred from homology"/>
<dbReference type="AlphaFoldDB" id="A0A264W3M0"/>
<dbReference type="Proteomes" id="UP000217065">
    <property type="component" value="Unassembled WGS sequence"/>
</dbReference>
<keyword evidence="6 8" id="KW-0472">Membrane</keyword>
<reference evidence="10 11" key="1">
    <citation type="submission" date="2017-07" db="EMBL/GenBank/DDBJ databases">
        <title>Tetzosporium hominis gen.nov. sp.nov.</title>
        <authorList>
            <person name="Tetz G."/>
            <person name="Tetz V."/>
        </authorList>
    </citation>
    <scope>NUCLEOTIDE SEQUENCE [LARGE SCALE GENOMIC DNA]</scope>
    <source>
        <strain evidence="10 11">VT-49</strain>
    </source>
</reference>
<dbReference type="PANTHER" id="PTHR34390:SF1">
    <property type="entry name" value="SUCCINATE TRANSPORTER SUBUNIT YJJB-RELATED"/>
    <property type="match status" value="1"/>
</dbReference>
<evidence type="ECO:0000313" key="11">
    <source>
        <dbReference type="Proteomes" id="UP000217065"/>
    </source>
</evidence>
<evidence type="ECO:0000256" key="6">
    <source>
        <dbReference type="ARBA" id="ARBA00023136"/>
    </source>
</evidence>
<feature type="transmembrane region" description="Helical" evidence="8">
    <location>
        <begin position="28"/>
        <end position="48"/>
    </location>
</feature>
<dbReference type="InterPro" id="IPR024528">
    <property type="entry name" value="ThrE_2"/>
</dbReference>
<evidence type="ECO:0000313" key="10">
    <source>
        <dbReference type="EMBL" id="OZS77627.1"/>
    </source>
</evidence>
<feature type="transmembrane region" description="Helical" evidence="8">
    <location>
        <begin position="118"/>
        <end position="138"/>
    </location>
</feature>
<feature type="transmembrane region" description="Helical" evidence="8">
    <location>
        <begin position="54"/>
        <end position="71"/>
    </location>
</feature>
<keyword evidence="2" id="KW-1003">Cell membrane</keyword>
<sequence>MDYLLQAGLSFLAAVAFGILFNAPRRMLIHCGLVGTVGWLVFSITQTLADDQVVATFLGAFTIALMSHIFARRRKMPMILFSVSGIIVLVPGATAYNAMRNVVEQDYLMAIELATRALLISGAIAMGLVFAEIIMQIYSRLYRRVVKKEKTDALVDIEETRQL</sequence>
<keyword evidence="3" id="KW-0997">Cell inner membrane</keyword>
<comment type="caution">
    <text evidence="10">The sequence shown here is derived from an EMBL/GenBank/DDBJ whole genome shotgun (WGS) entry which is preliminary data.</text>
</comment>
<keyword evidence="4 8" id="KW-0812">Transmembrane</keyword>
<evidence type="ECO:0000256" key="3">
    <source>
        <dbReference type="ARBA" id="ARBA00022519"/>
    </source>
</evidence>
<dbReference type="PANTHER" id="PTHR34390">
    <property type="entry name" value="UPF0442 PROTEIN YJJB-RELATED"/>
    <property type="match status" value="1"/>
</dbReference>
<dbReference type="RefSeq" id="WP_094943512.1">
    <property type="nucleotide sequence ID" value="NZ_NOKQ01000220.1"/>
</dbReference>
<evidence type="ECO:0000256" key="2">
    <source>
        <dbReference type="ARBA" id="ARBA00022475"/>
    </source>
</evidence>
<name>A0A264W3M0_9BACL</name>
<feature type="transmembrane region" description="Helical" evidence="8">
    <location>
        <begin position="6"/>
        <end position="23"/>
    </location>
</feature>
<evidence type="ECO:0000256" key="5">
    <source>
        <dbReference type="ARBA" id="ARBA00022989"/>
    </source>
</evidence>
<accession>A0A264W3M0</accession>
<feature type="transmembrane region" description="Helical" evidence="8">
    <location>
        <begin position="78"/>
        <end position="98"/>
    </location>
</feature>
<comment type="subcellular location">
    <subcellularLocation>
        <location evidence="1">Cell membrane</location>
        <topology evidence="1">Multi-pass membrane protein</topology>
    </subcellularLocation>
</comment>